<name>A0A8J6TW83_9FLAO</name>
<comment type="caution">
    <text evidence="5">The sequence shown here is derived from an EMBL/GenBank/DDBJ whole genome shotgun (WGS) entry which is preliminary data.</text>
</comment>
<dbReference type="Gene3D" id="3.20.20.140">
    <property type="entry name" value="Metal-dependent hydrolases"/>
    <property type="match status" value="1"/>
</dbReference>
<accession>A0A8J6TW83</accession>
<comment type="catalytic activity">
    <reaction evidence="4">
        <text>O-phospho-L-tyrosyl-[protein] + H2O = L-tyrosyl-[protein] + phosphate</text>
        <dbReference type="Rhea" id="RHEA:10684"/>
        <dbReference type="Rhea" id="RHEA-COMP:10136"/>
        <dbReference type="Rhea" id="RHEA-COMP:20101"/>
        <dbReference type="ChEBI" id="CHEBI:15377"/>
        <dbReference type="ChEBI" id="CHEBI:43474"/>
        <dbReference type="ChEBI" id="CHEBI:46858"/>
        <dbReference type="ChEBI" id="CHEBI:61978"/>
        <dbReference type="EC" id="3.1.3.48"/>
    </reaction>
</comment>
<dbReference type="SUPFAM" id="SSF89550">
    <property type="entry name" value="PHP domain-like"/>
    <property type="match status" value="1"/>
</dbReference>
<dbReference type="EMBL" id="JACVEL010000001">
    <property type="protein sequence ID" value="MBC9810886.1"/>
    <property type="molecule type" value="Genomic_DNA"/>
</dbReference>
<evidence type="ECO:0000256" key="1">
    <source>
        <dbReference type="ARBA" id="ARBA00005750"/>
    </source>
</evidence>
<organism evidence="5 6">
    <name type="scientific">Taishania pollutisoli</name>
    <dbReference type="NCBI Taxonomy" id="2766479"/>
    <lineage>
        <taxon>Bacteria</taxon>
        <taxon>Pseudomonadati</taxon>
        <taxon>Bacteroidota</taxon>
        <taxon>Flavobacteriia</taxon>
        <taxon>Flavobacteriales</taxon>
        <taxon>Crocinitomicaceae</taxon>
        <taxon>Taishania</taxon>
    </lineage>
</organism>
<dbReference type="InterPro" id="IPR016195">
    <property type="entry name" value="Pol/histidinol_Pase-like"/>
</dbReference>
<dbReference type="GO" id="GO:0030145">
    <property type="term" value="F:manganese ion binding"/>
    <property type="evidence" value="ECO:0007669"/>
    <property type="project" value="InterPro"/>
</dbReference>
<keyword evidence="6" id="KW-1185">Reference proteome</keyword>
<dbReference type="AlphaFoldDB" id="A0A8J6TW83"/>
<dbReference type="RefSeq" id="WP_163492566.1">
    <property type="nucleotide sequence ID" value="NZ_JACVEL010000001.1"/>
</dbReference>
<sequence>MGLFDLFKQKKKSVPIDFSRLGADMHSHLIPGIDDGSPSMDATIAMLAKFESLGYKKVITTPHVYSDCYKNTPEIILGGLKEVQQTAHQLGLDIRVEAAAEYYCDEYFAALIKTGELLSIGNKYVLMEFPFMSEPDNWREFIFGVQTAGYVPIIAHFERYVYWHGSVEIAKTMKELGAKIQLNINSLTGHYGPDIKKQGEKLIDRQLLDFIASDCHRIQHLLLMEANAGLPYLHKAITTNQLLNHTLCE</sequence>
<keyword evidence="3" id="KW-0378">Hydrolase</keyword>
<dbReference type="Pfam" id="PF19567">
    <property type="entry name" value="CpsB_CapC"/>
    <property type="match status" value="1"/>
</dbReference>
<evidence type="ECO:0000256" key="3">
    <source>
        <dbReference type="ARBA" id="ARBA00022801"/>
    </source>
</evidence>
<evidence type="ECO:0000313" key="6">
    <source>
        <dbReference type="Proteomes" id="UP000652681"/>
    </source>
</evidence>
<dbReference type="PANTHER" id="PTHR39181:SF1">
    <property type="entry name" value="TYROSINE-PROTEIN PHOSPHATASE YWQE"/>
    <property type="match status" value="1"/>
</dbReference>
<protein>
    <recommendedName>
        <fullName evidence="2">protein-tyrosine-phosphatase</fullName>
        <ecNumber evidence="2">3.1.3.48</ecNumber>
    </recommendedName>
</protein>
<dbReference type="GO" id="GO:0004725">
    <property type="term" value="F:protein tyrosine phosphatase activity"/>
    <property type="evidence" value="ECO:0007669"/>
    <property type="project" value="UniProtKB-EC"/>
</dbReference>
<dbReference type="EC" id="3.1.3.48" evidence="2"/>
<evidence type="ECO:0000313" key="5">
    <source>
        <dbReference type="EMBL" id="MBC9810886.1"/>
    </source>
</evidence>
<evidence type="ECO:0000256" key="2">
    <source>
        <dbReference type="ARBA" id="ARBA00013064"/>
    </source>
</evidence>
<reference evidence="5" key="1">
    <citation type="submission" date="2020-09" db="EMBL/GenBank/DDBJ databases">
        <title>Taishania pollutisoli gen. nov., sp. nov., Isolated from Tetrabromobisphenol A-Contaminated Soil.</title>
        <authorList>
            <person name="Chen Q."/>
        </authorList>
    </citation>
    <scope>NUCLEOTIDE SEQUENCE</scope>
    <source>
        <strain evidence="5">CZZ-1</strain>
    </source>
</reference>
<dbReference type="Proteomes" id="UP000652681">
    <property type="component" value="Unassembled WGS sequence"/>
</dbReference>
<evidence type="ECO:0000256" key="4">
    <source>
        <dbReference type="ARBA" id="ARBA00051722"/>
    </source>
</evidence>
<comment type="similarity">
    <text evidence="1">Belongs to the metallo-dependent hydrolases superfamily. CpsB/CapC family.</text>
</comment>
<dbReference type="PANTHER" id="PTHR39181">
    <property type="entry name" value="TYROSINE-PROTEIN PHOSPHATASE YWQE"/>
    <property type="match status" value="1"/>
</dbReference>
<gene>
    <name evidence="5" type="ORF">H9Y05_00210</name>
</gene>
<proteinExistence type="inferred from homology"/>
<dbReference type="InterPro" id="IPR016667">
    <property type="entry name" value="Caps_polysacc_synth_CpsB/CapC"/>
</dbReference>